<dbReference type="SFLD" id="SFLDG01129">
    <property type="entry name" value="C1.5:_HAD__Beta-PGM__Phosphata"/>
    <property type="match status" value="1"/>
</dbReference>
<organism evidence="2 3">
    <name type="scientific">Halorientalis pallida</name>
    <dbReference type="NCBI Taxonomy" id="2479928"/>
    <lineage>
        <taxon>Archaea</taxon>
        <taxon>Methanobacteriati</taxon>
        <taxon>Methanobacteriota</taxon>
        <taxon>Stenosarchaea group</taxon>
        <taxon>Halobacteria</taxon>
        <taxon>Halobacteriales</taxon>
        <taxon>Haloarculaceae</taxon>
        <taxon>Halorientalis</taxon>
    </lineage>
</organism>
<dbReference type="Pfam" id="PF13419">
    <property type="entry name" value="HAD_2"/>
    <property type="match status" value="1"/>
</dbReference>
<dbReference type="AlphaFoldDB" id="A0A498L1Q4"/>
<dbReference type="PANTHER" id="PTHR43434:SF1">
    <property type="entry name" value="PHOSPHOGLYCOLATE PHOSPHATASE"/>
    <property type="match status" value="1"/>
</dbReference>
<comment type="similarity">
    <text evidence="1">Belongs to the HAD-like hydrolase superfamily.</text>
</comment>
<dbReference type="GO" id="GO:0008967">
    <property type="term" value="F:phosphoglycolate phosphatase activity"/>
    <property type="evidence" value="ECO:0007669"/>
    <property type="project" value="TreeGrafter"/>
</dbReference>
<accession>A0A498L1Q4</accession>
<evidence type="ECO:0000313" key="3">
    <source>
        <dbReference type="Proteomes" id="UP000289691"/>
    </source>
</evidence>
<dbReference type="RefSeq" id="WP_129067872.1">
    <property type="nucleotide sequence ID" value="NZ_RDFA01000001.1"/>
</dbReference>
<dbReference type="InterPro" id="IPR023198">
    <property type="entry name" value="PGP-like_dom2"/>
</dbReference>
<name>A0A498L1Q4_9EURY</name>
<keyword evidence="3" id="KW-1185">Reference proteome</keyword>
<dbReference type="Proteomes" id="UP000289691">
    <property type="component" value="Unassembled WGS sequence"/>
</dbReference>
<dbReference type="NCBIfam" id="TIGR01509">
    <property type="entry name" value="HAD-SF-IA-v3"/>
    <property type="match status" value="1"/>
</dbReference>
<dbReference type="OrthoDB" id="212720at2157"/>
<dbReference type="SUPFAM" id="SSF56784">
    <property type="entry name" value="HAD-like"/>
    <property type="match status" value="1"/>
</dbReference>
<dbReference type="InterPro" id="IPR006439">
    <property type="entry name" value="HAD-SF_hydro_IA"/>
</dbReference>
<sequence length="176" mass="19445">MQEYDALVYDLDGTLVHLDVDWEEVHHEVAAVLRTRGVDVDGADLWTLLELSEAAGYRRLVDETIAEFEREGARTSRRLPPARTVPADRPIGVCSLNSESACRIALETYGLDGCVDVIVGRDSVATEKPHPEPLLATVEGLGVAPESTLFVGDSERDEETARRAGTDYVYVREFEI</sequence>
<protein>
    <submittedName>
        <fullName evidence="2">HAD family hydrolase</fullName>
    </submittedName>
</protein>
<dbReference type="PANTHER" id="PTHR43434">
    <property type="entry name" value="PHOSPHOGLYCOLATE PHOSPHATASE"/>
    <property type="match status" value="1"/>
</dbReference>
<gene>
    <name evidence="2" type="ORF">EAF64_00090</name>
</gene>
<reference evidence="2 3" key="1">
    <citation type="submission" date="2019-01" db="EMBL/GenBank/DDBJ databases">
        <title>Halorientalis sp. F13-25 a new haloarchaeum isolated from hypersaline water.</title>
        <authorList>
            <person name="Ana D.-V."/>
            <person name="Cristina S.-P."/>
            <person name="Antonio V."/>
        </authorList>
    </citation>
    <scope>NUCLEOTIDE SEQUENCE [LARGE SCALE GENOMIC DNA]</scope>
    <source>
        <strain evidence="2 3">F13-25</strain>
    </source>
</reference>
<dbReference type="InterPro" id="IPR036412">
    <property type="entry name" value="HAD-like_sf"/>
</dbReference>
<dbReference type="NCBIfam" id="TIGR01549">
    <property type="entry name" value="HAD-SF-IA-v1"/>
    <property type="match status" value="1"/>
</dbReference>
<dbReference type="Gene3D" id="1.10.150.240">
    <property type="entry name" value="Putative phosphatase, domain 2"/>
    <property type="match status" value="1"/>
</dbReference>
<dbReference type="InterPro" id="IPR050155">
    <property type="entry name" value="HAD-like_hydrolase_sf"/>
</dbReference>
<dbReference type="GO" id="GO:0006281">
    <property type="term" value="P:DNA repair"/>
    <property type="evidence" value="ECO:0007669"/>
    <property type="project" value="TreeGrafter"/>
</dbReference>
<proteinExistence type="inferred from homology"/>
<evidence type="ECO:0000313" key="2">
    <source>
        <dbReference type="EMBL" id="RXK52017.1"/>
    </source>
</evidence>
<dbReference type="InterPro" id="IPR041492">
    <property type="entry name" value="HAD_2"/>
</dbReference>
<evidence type="ECO:0000256" key="1">
    <source>
        <dbReference type="ARBA" id="ARBA00007958"/>
    </source>
</evidence>
<dbReference type="Gene3D" id="3.40.50.1000">
    <property type="entry name" value="HAD superfamily/HAD-like"/>
    <property type="match status" value="1"/>
</dbReference>
<dbReference type="SFLD" id="SFLDS00003">
    <property type="entry name" value="Haloacid_Dehalogenase"/>
    <property type="match status" value="1"/>
</dbReference>
<comment type="caution">
    <text evidence="2">The sequence shown here is derived from an EMBL/GenBank/DDBJ whole genome shotgun (WGS) entry which is preliminary data.</text>
</comment>
<dbReference type="EMBL" id="RDFA01000001">
    <property type="protein sequence ID" value="RXK52017.1"/>
    <property type="molecule type" value="Genomic_DNA"/>
</dbReference>
<dbReference type="PRINTS" id="PR00413">
    <property type="entry name" value="HADHALOGNASE"/>
</dbReference>
<keyword evidence="2" id="KW-0378">Hydrolase</keyword>
<dbReference type="InterPro" id="IPR023214">
    <property type="entry name" value="HAD_sf"/>
</dbReference>